<proteinExistence type="predicted"/>
<dbReference type="STRING" id="768704.Desmer_2577"/>
<gene>
    <name evidence="1" type="ordered locus">Desmer_2577</name>
</gene>
<dbReference type="EMBL" id="CP003629">
    <property type="protein sequence ID" value="AFQ44492.1"/>
    <property type="molecule type" value="Genomic_DNA"/>
</dbReference>
<dbReference type="Proteomes" id="UP000005262">
    <property type="component" value="Chromosome"/>
</dbReference>
<evidence type="ECO:0000313" key="2">
    <source>
        <dbReference type="Proteomes" id="UP000005262"/>
    </source>
</evidence>
<dbReference type="KEGG" id="dmi:Desmer_2577"/>
<sequence>MTKSIRAYVNVAIEDYDESMLNHVVELMKDSLREQVLDLILEDKWEIQENRRTLFRNGEGVWESHQIEDGRETKDSLEVMTVTVQGEVLSDM</sequence>
<reference evidence="2" key="2">
    <citation type="submission" date="2012-08" db="EMBL/GenBank/DDBJ databases">
        <title>Finished genome of Desulfosporosinus meridiei DSM 13257.</title>
        <authorList>
            <person name="Huntemann M."/>
            <person name="Wei C.-L."/>
            <person name="Han J."/>
            <person name="Detter J.C."/>
            <person name="Han C."/>
            <person name="Davenport K."/>
            <person name="Daligault H."/>
            <person name="Erkkila T."/>
            <person name="Gu W."/>
            <person name="Munk A.C.C."/>
            <person name="Teshima H."/>
            <person name="Xu Y."/>
            <person name="Chain P."/>
            <person name="Tapia R."/>
            <person name="Chen A."/>
            <person name="Krypides N."/>
            <person name="Mavromatis K."/>
            <person name="Markowitz V."/>
            <person name="Szeto E."/>
            <person name="Ivanova N."/>
            <person name="Mikhailova N."/>
            <person name="Ovchinnikova G."/>
            <person name="Pagani I."/>
            <person name="Pati A."/>
            <person name="Goodwin L."/>
            <person name="Peters L."/>
            <person name="Pitluck S."/>
            <person name="Woyke T."/>
            <person name="Pester M."/>
            <person name="Spring S."/>
            <person name="Ollivier B."/>
            <person name="Rattei T."/>
            <person name="Klenk H.-P."/>
            <person name="Wagner M."/>
            <person name="Loy A."/>
        </authorList>
    </citation>
    <scope>NUCLEOTIDE SEQUENCE [LARGE SCALE GENOMIC DNA]</scope>
    <source>
        <strain evidence="2">ATCC BAA-275 / DSM 13257 / NCIMB 13706 / S10</strain>
    </source>
</reference>
<dbReference type="HOGENOM" id="CLU_2408464_0_0_9"/>
<dbReference type="AlphaFoldDB" id="J7IRJ5"/>
<dbReference type="RefSeq" id="WP_014903405.1">
    <property type="nucleotide sequence ID" value="NC_018515.1"/>
</dbReference>
<dbReference type="OrthoDB" id="1798561at2"/>
<name>J7IRJ5_DESMD</name>
<accession>J7IRJ5</accession>
<evidence type="ECO:0000313" key="1">
    <source>
        <dbReference type="EMBL" id="AFQ44492.1"/>
    </source>
</evidence>
<protein>
    <submittedName>
        <fullName evidence="1">Uncharacterized protein</fullName>
    </submittedName>
</protein>
<organism evidence="1 2">
    <name type="scientific">Desulfosporosinus meridiei (strain ATCC BAA-275 / DSM 13257 / KCTC 12902 / NCIMB 13706 / S10)</name>
    <dbReference type="NCBI Taxonomy" id="768704"/>
    <lineage>
        <taxon>Bacteria</taxon>
        <taxon>Bacillati</taxon>
        <taxon>Bacillota</taxon>
        <taxon>Clostridia</taxon>
        <taxon>Eubacteriales</taxon>
        <taxon>Desulfitobacteriaceae</taxon>
        <taxon>Desulfosporosinus</taxon>
    </lineage>
</organism>
<keyword evidence="2" id="KW-1185">Reference proteome</keyword>
<reference evidence="1 2" key="1">
    <citation type="journal article" date="2012" name="J. Bacteriol.">
        <title>Complete genome sequences of Desulfosporosinus orientis DSM765T, Desulfosporosinus youngiae DSM17734T, Desulfosporosinus meridiei DSM13257T, and Desulfosporosinus acidiphilus DSM22704T.</title>
        <authorList>
            <person name="Pester M."/>
            <person name="Brambilla E."/>
            <person name="Alazard D."/>
            <person name="Rattei T."/>
            <person name="Weinmaier T."/>
            <person name="Han J."/>
            <person name="Lucas S."/>
            <person name="Lapidus A."/>
            <person name="Cheng J.F."/>
            <person name="Goodwin L."/>
            <person name="Pitluck S."/>
            <person name="Peters L."/>
            <person name="Ovchinnikova G."/>
            <person name="Teshima H."/>
            <person name="Detter J.C."/>
            <person name="Han C.S."/>
            <person name="Tapia R."/>
            <person name="Land M.L."/>
            <person name="Hauser L."/>
            <person name="Kyrpides N.C."/>
            <person name="Ivanova N.N."/>
            <person name="Pagani I."/>
            <person name="Huntmann M."/>
            <person name="Wei C.L."/>
            <person name="Davenport K.W."/>
            <person name="Daligault H."/>
            <person name="Chain P.S."/>
            <person name="Chen A."/>
            <person name="Mavromatis K."/>
            <person name="Markowitz V."/>
            <person name="Szeto E."/>
            <person name="Mikhailova N."/>
            <person name="Pati A."/>
            <person name="Wagner M."/>
            <person name="Woyke T."/>
            <person name="Ollivier B."/>
            <person name="Klenk H.P."/>
            <person name="Spring S."/>
            <person name="Loy A."/>
        </authorList>
    </citation>
    <scope>NUCLEOTIDE SEQUENCE [LARGE SCALE GENOMIC DNA]</scope>
    <source>
        <strain evidence="2">ATCC BAA-275 / DSM 13257 / NCIMB 13706 / S10</strain>
    </source>
</reference>